<dbReference type="InterPro" id="IPR016024">
    <property type="entry name" value="ARM-type_fold"/>
</dbReference>
<keyword evidence="2" id="KW-1185">Reference proteome</keyword>
<reference evidence="2" key="1">
    <citation type="submission" date="2024-06" db="EMBL/GenBank/DDBJ databases">
        <title>Hwangdonia haimaensis gen. nov., sp. nov., a member of the family Flavobacteriaceae isolated from the haima cold seep.</title>
        <authorList>
            <person name="Li J."/>
        </authorList>
    </citation>
    <scope>NUCLEOTIDE SEQUENCE [LARGE SCALE GENOMIC DNA]</scope>
    <source>
        <strain evidence="2">SCSIO 19198</strain>
    </source>
</reference>
<dbReference type="SUPFAM" id="SSF48371">
    <property type="entry name" value="ARM repeat"/>
    <property type="match status" value="1"/>
</dbReference>
<dbReference type="AlphaFoldDB" id="A0AA97HP19"/>
<dbReference type="Gene3D" id="1.25.10.10">
    <property type="entry name" value="Leucine-rich Repeat Variant"/>
    <property type="match status" value="1"/>
</dbReference>
<name>A0AA97HP19_9FLAO</name>
<dbReference type="Proteomes" id="UP001302486">
    <property type="component" value="Chromosome"/>
</dbReference>
<accession>A0AA97HP19</accession>
<dbReference type="Pfam" id="PF13646">
    <property type="entry name" value="HEAT_2"/>
    <property type="match status" value="1"/>
</dbReference>
<dbReference type="InterPro" id="IPR011989">
    <property type="entry name" value="ARM-like"/>
</dbReference>
<evidence type="ECO:0000313" key="1">
    <source>
        <dbReference type="EMBL" id="WOD42601.1"/>
    </source>
</evidence>
<dbReference type="RefSeq" id="WP_316982330.1">
    <property type="nucleotide sequence ID" value="NZ_CP136521.1"/>
</dbReference>
<organism evidence="1 2">
    <name type="scientific">Hwangdonia lutea</name>
    <dbReference type="NCBI Taxonomy" id="3075823"/>
    <lineage>
        <taxon>Bacteria</taxon>
        <taxon>Pseudomonadati</taxon>
        <taxon>Bacteroidota</taxon>
        <taxon>Flavobacteriia</taxon>
        <taxon>Flavobacteriales</taxon>
        <taxon>Flavobacteriaceae</taxon>
        <taxon>Hwangdonia</taxon>
    </lineage>
</organism>
<proteinExistence type="predicted"/>
<sequence>MLHQITYLLFKLNLVQPSEKAILFWMHSLDVEKLEYALKHGNYNTRRLAAEALEHAGKCSSVPVLLHAINDKVQNVSIAALNALEALGCNDELVISITRKRFNWVKEVRDKEAKREANKGKKHKIYRWERASKKSFDRVKEQLKRPIR</sequence>
<evidence type="ECO:0000313" key="2">
    <source>
        <dbReference type="Proteomes" id="UP001302486"/>
    </source>
</evidence>
<dbReference type="EMBL" id="CP136521">
    <property type="protein sequence ID" value="WOD42601.1"/>
    <property type="molecule type" value="Genomic_DNA"/>
</dbReference>
<gene>
    <name evidence="1" type="ORF">RNZ46_11440</name>
</gene>
<dbReference type="KEGG" id="hws:RNZ46_11440"/>
<protein>
    <submittedName>
        <fullName evidence="1">HEAT repeat domain-containing protein</fullName>
    </submittedName>
</protein>